<protein>
    <submittedName>
        <fullName evidence="1">Uncharacterized protein</fullName>
    </submittedName>
</protein>
<organism evidence="1 2">
    <name type="scientific">Actinoplanes regularis</name>
    <dbReference type="NCBI Taxonomy" id="52697"/>
    <lineage>
        <taxon>Bacteria</taxon>
        <taxon>Bacillati</taxon>
        <taxon>Actinomycetota</taxon>
        <taxon>Actinomycetes</taxon>
        <taxon>Micromonosporales</taxon>
        <taxon>Micromonosporaceae</taxon>
        <taxon>Actinoplanes</taxon>
    </lineage>
</organism>
<evidence type="ECO:0000313" key="1">
    <source>
        <dbReference type="EMBL" id="SNS18959.1"/>
    </source>
</evidence>
<evidence type="ECO:0000313" key="2">
    <source>
        <dbReference type="Proteomes" id="UP000198415"/>
    </source>
</evidence>
<dbReference type="Proteomes" id="UP000198415">
    <property type="component" value="Unassembled WGS sequence"/>
</dbReference>
<dbReference type="EMBL" id="FZNR01000011">
    <property type="protein sequence ID" value="SNS18959.1"/>
    <property type="molecule type" value="Genomic_DNA"/>
</dbReference>
<gene>
    <name evidence="1" type="ORF">SAMN06264365_111160</name>
</gene>
<sequence length="88" mass="9558">MEHRVAPTNREILPGVTLKVSVMGGYSVEREGDYIGWIHASIGDRWNAYVRRPGTSGGSLGRYTQEEAVKAIVTAWDAGTALPNGCRP</sequence>
<name>A0A239CG54_9ACTN</name>
<reference evidence="1 2" key="1">
    <citation type="submission" date="2017-06" db="EMBL/GenBank/DDBJ databases">
        <authorList>
            <person name="Kim H.J."/>
            <person name="Triplett B.A."/>
        </authorList>
    </citation>
    <scope>NUCLEOTIDE SEQUENCE [LARGE SCALE GENOMIC DNA]</scope>
    <source>
        <strain evidence="1 2">DSM 43151</strain>
    </source>
</reference>
<keyword evidence="2" id="KW-1185">Reference proteome</keyword>
<accession>A0A239CG54</accession>
<proteinExistence type="predicted"/>
<dbReference type="AlphaFoldDB" id="A0A239CG54"/>